<dbReference type="RefSeq" id="WP_270676987.1">
    <property type="nucleotide sequence ID" value="NZ_JAQFWP010000011.1"/>
</dbReference>
<evidence type="ECO:0000256" key="1">
    <source>
        <dbReference type="SAM" id="Phobius"/>
    </source>
</evidence>
<name>A0ABT4TID0_9ACTN</name>
<keyword evidence="3" id="KW-1185">Reference proteome</keyword>
<dbReference type="Proteomes" id="UP001165685">
    <property type="component" value="Unassembled WGS sequence"/>
</dbReference>
<keyword evidence="1" id="KW-0812">Transmembrane</keyword>
<dbReference type="EMBL" id="JAQFWP010000011">
    <property type="protein sequence ID" value="MDA2804442.1"/>
    <property type="molecule type" value="Genomic_DNA"/>
</dbReference>
<gene>
    <name evidence="2" type="ORF">O4U47_07955</name>
</gene>
<keyword evidence="1" id="KW-1133">Transmembrane helix</keyword>
<reference evidence="2" key="1">
    <citation type="submission" date="2023-01" db="EMBL/GenBank/DDBJ databases">
        <title>Draft genome sequence of Nocardiopsis sp. LSu2-4 isolated from halophytes.</title>
        <authorList>
            <person name="Duangmal K."/>
            <person name="Chantavorakit T."/>
        </authorList>
    </citation>
    <scope>NUCLEOTIDE SEQUENCE</scope>
    <source>
        <strain evidence="2">LSu2-4</strain>
    </source>
</reference>
<comment type="caution">
    <text evidence="2">The sequence shown here is derived from an EMBL/GenBank/DDBJ whole genome shotgun (WGS) entry which is preliminary data.</text>
</comment>
<evidence type="ECO:0000313" key="2">
    <source>
        <dbReference type="EMBL" id="MDA2804442.1"/>
    </source>
</evidence>
<keyword evidence="1" id="KW-0472">Membrane</keyword>
<organism evidence="2 3">
    <name type="scientific">Nocardiopsis suaedae</name>
    <dbReference type="NCBI Taxonomy" id="3018444"/>
    <lineage>
        <taxon>Bacteria</taxon>
        <taxon>Bacillati</taxon>
        <taxon>Actinomycetota</taxon>
        <taxon>Actinomycetes</taxon>
        <taxon>Streptosporangiales</taxon>
        <taxon>Nocardiopsidaceae</taxon>
        <taxon>Nocardiopsis</taxon>
    </lineage>
</organism>
<protein>
    <recommendedName>
        <fullName evidence="4">Integral membrane protein</fullName>
    </recommendedName>
</protein>
<feature type="transmembrane region" description="Helical" evidence="1">
    <location>
        <begin position="210"/>
        <end position="232"/>
    </location>
</feature>
<sequence length="250" mass="26402">MLPVAPSRILRSAIGSALVLLYGLALMGGAAYAVAANLADGHRDNRAYLAAEPCPSPPEGAADCLWDQEFTASDIVNERGRSGTRALTLNAEDGTRIRVGTDGRGPVLRTLDEGQKVTGTMWRGLPREIAAEGMTQRTAEYPIDMRHTALVLALILAPSGAVVTAVTGLRLIRWRRTPTKAAASALGLGLALPLAGLLMPMFLGDLVSRLWAATLVWAVLAALMTLTAWVYATHTPPKDVIDADPSTGGR</sequence>
<feature type="transmembrane region" description="Helical" evidence="1">
    <location>
        <begin position="149"/>
        <end position="169"/>
    </location>
</feature>
<accession>A0ABT4TID0</accession>
<evidence type="ECO:0000313" key="3">
    <source>
        <dbReference type="Proteomes" id="UP001165685"/>
    </source>
</evidence>
<evidence type="ECO:0008006" key="4">
    <source>
        <dbReference type="Google" id="ProtNLM"/>
    </source>
</evidence>
<proteinExistence type="predicted"/>
<feature type="transmembrane region" description="Helical" evidence="1">
    <location>
        <begin position="181"/>
        <end position="204"/>
    </location>
</feature>